<organism evidence="2 3">
    <name type="scientific">Iocasia fonsfrigidae</name>
    <dbReference type="NCBI Taxonomy" id="2682810"/>
    <lineage>
        <taxon>Bacteria</taxon>
        <taxon>Bacillati</taxon>
        <taxon>Bacillota</taxon>
        <taxon>Clostridia</taxon>
        <taxon>Halanaerobiales</taxon>
        <taxon>Halanaerobiaceae</taxon>
        <taxon>Iocasia</taxon>
    </lineage>
</organism>
<dbReference type="KEGG" id="ifn:GM661_11660"/>
<keyword evidence="1" id="KW-1133">Transmembrane helix</keyword>
<evidence type="ECO:0000313" key="2">
    <source>
        <dbReference type="EMBL" id="QTL98574.1"/>
    </source>
</evidence>
<protein>
    <submittedName>
        <fullName evidence="2">Sporulation protein YunB</fullName>
    </submittedName>
</protein>
<evidence type="ECO:0000256" key="1">
    <source>
        <dbReference type="SAM" id="Phobius"/>
    </source>
</evidence>
<keyword evidence="3" id="KW-1185">Reference proteome</keyword>
<dbReference type="Proteomes" id="UP000665020">
    <property type="component" value="Chromosome"/>
</dbReference>
<dbReference type="Pfam" id="PF09560">
    <property type="entry name" value="Spore_YunB"/>
    <property type="match status" value="1"/>
</dbReference>
<dbReference type="AlphaFoldDB" id="A0A8A7KKF0"/>
<name>A0A8A7KKF0_9FIRM</name>
<dbReference type="PIRSF" id="PIRSF021383">
    <property type="entry name" value="YunB"/>
    <property type="match status" value="1"/>
</dbReference>
<dbReference type="InterPro" id="IPR014197">
    <property type="entry name" value="Sporulation_prot_YunB"/>
</dbReference>
<keyword evidence="1" id="KW-0472">Membrane</keyword>
<accession>A0A8A7KKF0</accession>
<proteinExistence type="predicted"/>
<dbReference type="NCBIfam" id="TIGR02832">
    <property type="entry name" value="spo_yunB"/>
    <property type="match status" value="1"/>
</dbReference>
<keyword evidence="1" id="KW-0812">Transmembrane</keyword>
<reference evidence="2" key="1">
    <citation type="submission" date="2019-12" db="EMBL/GenBank/DDBJ databases">
        <authorList>
            <person name="zhang j."/>
            <person name="sun C.M."/>
        </authorList>
    </citation>
    <scope>NUCLEOTIDE SEQUENCE</scope>
    <source>
        <strain evidence="2">NS-1</strain>
    </source>
</reference>
<sequence length="232" mass="25424">MSPFLHRIVEGGIVLFLNNFSICKILIVFIILLLLFFIFLHNTITPIFFSLAEVEAVKIANSAINEAVDLGAEKVDYQDMIDYVYNKSGDAIVLMQPNTKNINKFTSSISLRIQEKLAEASQETVSVPLAQIFGIELLAGFGPKLEARIIPAGFTEPPKIKDSFTSAGINQTRHKIYLDVAAQIKLIVPFKSHSVDIHADIPVTEVVILGKVPQVYVGIDGEGLSGILKGSQ</sequence>
<gene>
    <name evidence="2" type="primary">yunB</name>
    <name evidence="2" type="ORF">GM661_11660</name>
</gene>
<dbReference type="EMBL" id="CP046640">
    <property type="protein sequence ID" value="QTL98574.1"/>
    <property type="molecule type" value="Genomic_DNA"/>
</dbReference>
<evidence type="ECO:0000313" key="3">
    <source>
        <dbReference type="Proteomes" id="UP000665020"/>
    </source>
</evidence>
<feature type="transmembrane region" description="Helical" evidence="1">
    <location>
        <begin position="12"/>
        <end position="40"/>
    </location>
</feature>